<accession>A0A173SF59</accession>
<evidence type="ECO:0000259" key="1">
    <source>
        <dbReference type="Pfam" id="PF00501"/>
    </source>
</evidence>
<keyword evidence="2" id="KW-0436">Ligase</keyword>
<dbReference type="InterPro" id="IPR045851">
    <property type="entry name" value="AMP-bd_C_sf"/>
</dbReference>
<dbReference type="SUPFAM" id="SSF56801">
    <property type="entry name" value="Acetyl-CoA synthetase-like"/>
    <property type="match status" value="1"/>
</dbReference>
<gene>
    <name evidence="2" type="primary">dltA</name>
    <name evidence="2" type="ORF">ERS852578_00822</name>
</gene>
<dbReference type="Pfam" id="PF00501">
    <property type="entry name" value="AMP-binding"/>
    <property type="match status" value="1"/>
</dbReference>
<name>A0A173SF59_9FIRM</name>
<dbReference type="InterPro" id="IPR020845">
    <property type="entry name" value="AMP-binding_CS"/>
</dbReference>
<dbReference type="PANTHER" id="PTHR45527">
    <property type="entry name" value="NONRIBOSOMAL PEPTIDE SYNTHETASE"/>
    <property type="match status" value="1"/>
</dbReference>
<dbReference type="EMBL" id="CYYC01000007">
    <property type="protein sequence ID" value="CUM87908.1"/>
    <property type="molecule type" value="Genomic_DNA"/>
</dbReference>
<evidence type="ECO:0000313" key="2">
    <source>
        <dbReference type="EMBL" id="CUM87908.1"/>
    </source>
</evidence>
<dbReference type="AlphaFoldDB" id="A0A173SF59"/>
<proteinExistence type="predicted"/>
<dbReference type="Gene3D" id="3.40.50.12780">
    <property type="entry name" value="N-terminal domain of ligase-like"/>
    <property type="match status" value="1"/>
</dbReference>
<dbReference type="GO" id="GO:0043041">
    <property type="term" value="P:amino acid activation for nonribosomal peptide biosynthetic process"/>
    <property type="evidence" value="ECO:0007669"/>
    <property type="project" value="TreeGrafter"/>
</dbReference>
<dbReference type="PANTHER" id="PTHR45527:SF1">
    <property type="entry name" value="FATTY ACID SYNTHASE"/>
    <property type="match status" value="1"/>
</dbReference>
<dbReference type="GO" id="GO:0031177">
    <property type="term" value="F:phosphopantetheine binding"/>
    <property type="evidence" value="ECO:0007669"/>
    <property type="project" value="TreeGrafter"/>
</dbReference>
<dbReference type="InterPro" id="IPR042099">
    <property type="entry name" value="ANL_N_sf"/>
</dbReference>
<feature type="domain" description="AMP-dependent synthetase/ligase" evidence="1">
    <location>
        <begin position="8"/>
        <end position="389"/>
    </location>
</feature>
<sequence length="532" mass="60614">MKNILQYFEETCEQFPNHIAVANESSSVTFNDLKTRSQQAGTMIASELKQDSLPVAIYIDKSLALVEAMLSVLYSGNFYVVLDTQMPVERVRRIFETLQPAAILTDKSYIDKVESINNFKNDNAINSTSITEQNCENSPIKEDKLKTFYKTFYIEDSISTEIDTKLLGILRSQMTERDPAYILYTSGSTGQPKGTVISHRALIAYSDWFIHAFDINERTVFGSQTPLYFSMSVSDLYASLRTGATYQIIPKKYFSFPMQLIEYLNTYKINTIYWVPSALNIVANWDTFAYIKPKYLKKVLFAGEVMPVKQLNYWRKALPDVFYANLFGPTETTDICSYYVVNRTFSDDETLPIGVACSNCDLIIADENGKEAASGELLVRGPFLADGYYHNPKKTAEVFVQNPLNNAYPEIVYRTGDLVYRGEDGLLRYQGRKDFQIKHMGYRIEPGEIEAAIGALPEIHACVCIYLETTDEILLFYQGKIKQEALSAAVSGKLPAYMRPNKFIRIRQMPYNSNGKVDRKLLKTNYLEENQL</sequence>
<dbReference type="RefSeq" id="WP_055182535.1">
    <property type="nucleotide sequence ID" value="NZ_CYYC01000007.1"/>
</dbReference>
<reference evidence="2 3" key="1">
    <citation type="submission" date="2015-09" db="EMBL/GenBank/DDBJ databases">
        <authorList>
            <consortium name="Pathogen Informatics"/>
        </authorList>
    </citation>
    <scope>NUCLEOTIDE SEQUENCE [LARGE SCALE GENOMIC DNA]</scope>
    <source>
        <strain evidence="2 3">2789STDY5834966</strain>
    </source>
</reference>
<dbReference type="PROSITE" id="PS00455">
    <property type="entry name" value="AMP_BINDING"/>
    <property type="match status" value="1"/>
</dbReference>
<dbReference type="GO" id="GO:0044550">
    <property type="term" value="P:secondary metabolite biosynthetic process"/>
    <property type="evidence" value="ECO:0007669"/>
    <property type="project" value="TreeGrafter"/>
</dbReference>
<dbReference type="InterPro" id="IPR000873">
    <property type="entry name" value="AMP-dep_synth/lig_dom"/>
</dbReference>
<dbReference type="OrthoDB" id="9778383at2"/>
<evidence type="ECO:0000313" key="3">
    <source>
        <dbReference type="Proteomes" id="UP000095390"/>
    </source>
</evidence>
<dbReference type="GO" id="GO:0005737">
    <property type="term" value="C:cytoplasm"/>
    <property type="evidence" value="ECO:0007669"/>
    <property type="project" value="TreeGrafter"/>
</dbReference>
<dbReference type="CDD" id="cd05930">
    <property type="entry name" value="A_NRPS"/>
    <property type="match status" value="1"/>
</dbReference>
<organism evidence="2 3">
    <name type="scientific">Anaerobutyricum hallii</name>
    <dbReference type="NCBI Taxonomy" id="39488"/>
    <lineage>
        <taxon>Bacteria</taxon>
        <taxon>Bacillati</taxon>
        <taxon>Bacillota</taxon>
        <taxon>Clostridia</taxon>
        <taxon>Lachnospirales</taxon>
        <taxon>Lachnospiraceae</taxon>
        <taxon>Anaerobutyricum</taxon>
    </lineage>
</organism>
<dbReference type="Proteomes" id="UP000095390">
    <property type="component" value="Unassembled WGS sequence"/>
</dbReference>
<protein>
    <submittedName>
        <fullName evidence="2">D-alanine--poly(Phosphoribitol) ligase subunit 1</fullName>
        <ecNumber evidence="2">6.1.1.13</ecNumber>
    </submittedName>
</protein>
<dbReference type="Gene3D" id="3.30.300.30">
    <property type="match status" value="1"/>
</dbReference>
<dbReference type="EC" id="6.1.1.13" evidence="2"/>
<dbReference type="GO" id="GO:0016874">
    <property type="term" value="F:ligase activity"/>
    <property type="evidence" value="ECO:0007669"/>
    <property type="project" value="UniProtKB-KW"/>
</dbReference>